<dbReference type="EMBL" id="CP021255">
    <property type="protein sequence ID" value="AVD71585.1"/>
    <property type="molecule type" value="Genomic_DNA"/>
</dbReference>
<accession>A0A2L1GPG8</accession>
<name>A0A2L1GPG8_9BACT</name>
<sequence length="123" mass="12607">MVSQCLRMACILWIVQAQTARTLFGRPVAVELLIDPGHQIGAAHAAVMARHLSSFSGPVISSPGMTAGFGAALAQRAGNGAVVAGQGRRQVFGNSSHGYKCFDADAFSQALMDAGHGGLVLAA</sequence>
<dbReference type="KEGG" id="deo:CAY53_08980"/>
<evidence type="ECO:0000313" key="1">
    <source>
        <dbReference type="EMBL" id="AVD71585.1"/>
    </source>
</evidence>
<reference evidence="1 2" key="1">
    <citation type="journal article" date="2018" name="MBio">
        <title>Insights into the evolution of host association through the isolation and characterization of a novel human periodontal pathobiont, Desulfobulbus oralis.</title>
        <authorList>
            <person name="Cross K.L."/>
            <person name="Chirania P."/>
            <person name="Xiong W."/>
            <person name="Beall C.J."/>
            <person name="Elkins J.G."/>
            <person name="Giannone R.J."/>
            <person name="Griffen A.L."/>
            <person name="Guss A.M."/>
            <person name="Hettich R.L."/>
            <person name="Joshi S.S."/>
            <person name="Mokrzan E.M."/>
            <person name="Martin R.K."/>
            <person name="Zhulin I.B."/>
            <person name="Leys E.J."/>
            <person name="Podar M."/>
        </authorList>
    </citation>
    <scope>NUCLEOTIDE SEQUENCE [LARGE SCALE GENOMIC DNA]</scope>
    <source>
        <strain evidence="1 2">ORNL</strain>
    </source>
</reference>
<dbReference type="AlphaFoldDB" id="A0A2L1GPG8"/>
<dbReference type="Proteomes" id="UP000239867">
    <property type="component" value="Chromosome"/>
</dbReference>
<proteinExistence type="predicted"/>
<evidence type="ECO:0000313" key="2">
    <source>
        <dbReference type="Proteomes" id="UP000239867"/>
    </source>
</evidence>
<keyword evidence="2" id="KW-1185">Reference proteome</keyword>
<protein>
    <submittedName>
        <fullName evidence="1">Uncharacterized protein</fullName>
    </submittedName>
</protein>
<gene>
    <name evidence="1" type="ORF">CAY53_08980</name>
</gene>
<organism evidence="1 2">
    <name type="scientific">Desulfobulbus oralis</name>
    <dbReference type="NCBI Taxonomy" id="1986146"/>
    <lineage>
        <taxon>Bacteria</taxon>
        <taxon>Pseudomonadati</taxon>
        <taxon>Thermodesulfobacteriota</taxon>
        <taxon>Desulfobulbia</taxon>
        <taxon>Desulfobulbales</taxon>
        <taxon>Desulfobulbaceae</taxon>
        <taxon>Desulfobulbus</taxon>
    </lineage>
</organism>